<keyword evidence="1" id="KW-0539">Nucleus</keyword>
<dbReference type="OrthoDB" id="3789882at2759"/>
<feature type="compositionally biased region" description="Polar residues" evidence="2">
    <location>
        <begin position="325"/>
        <end position="356"/>
    </location>
</feature>
<organism evidence="4 5">
    <name type="scientific">Pleomassaria siparia CBS 279.74</name>
    <dbReference type="NCBI Taxonomy" id="1314801"/>
    <lineage>
        <taxon>Eukaryota</taxon>
        <taxon>Fungi</taxon>
        <taxon>Dikarya</taxon>
        <taxon>Ascomycota</taxon>
        <taxon>Pezizomycotina</taxon>
        <taxon>Dothideomycetes</taxon>
        <taxon>Pleosporomycetidae</taxon>
        <taxon>Pleosporales</taxon>
        <taxon>Pleomassariaceae</taxon>
        <taxon>Pleomassaria</taxon>
    </lineage>
</organism>
<dbReference type="Pfam" id="PF00172">
    <property type="entry name" value="Zn_clus"/>
    <property type="match status" value="1"/>
</dbReference>
<accession>A0A6G1JWE3</accession>
<keyword evidence="5" id="KW-1185">Reference proteome</keyword>
<dbReference type="InterPro" id="IPR036864">
    <property type="entry name" value="Zn2-C6_fun-type_DNA-bd_sf"/>
</dbReference>
<dbReference type="PROSITE" id="PS50048">
    <property type="entry name" value="ZN2_CY6_FUNGAL_2"/>
    <property type="match status" value="1"/>
</dbReference>
<dbReference type="AlphaFoldDB" id="A0A6G1JWE3"/>
<dbReference type="Gene3D" id="4.10.240.10">
    <property type="entry name" value="Zn(2)-C6 fungal-type DNA-binding domain"/>
    <property type="match status" value="1"/>
</dbReference>
<dbReference type="SMART" id="SM00066">
    <property type="entry name" value="GAL4"/>
    <property type="match status" value="1"/>
</dbReference>
<feature type="region of interest" description="Disordered" evidence="2">
    <location>
        <begin position="307"/>
        <end position="356"/>
    </location>
</feature>
<evidence type="ECO:0000259" key="3">
    <source>
        <dbReference type="PROSITE" id="PS50048"/>
    </source>
</evidence>
<dbReference type="GO" id="GO:0008270">
    <property type="term" value="F:zinc ion binding"/>
    <property type="evidence" value="ECO:0007669"/>
    <property type="project" value="InterPro"/>
</dbReference>
<protein>
    <recommendedName>
        <fullName evidence="3">Zn(2)-C6 fungal-type domain-containing protein</fullName>
    </recommendedName>
</protein>
<dbReference type="CDD" id="cd00067">
    <property type="entry name" value="GAL4"/>
    <property type="match status" value="1"/>
</dbReference>
<feature type="compositionally biased region" description="Basic and acidic residues" evidence="2">
    <location>
        <begin position="193"/>
        <end position="208"/>
    </location>
</feature>
<dbReference type="SUPFAM" id="SSF57701">
    <property type="entry name" value="Zn2/Cys6 DNA-binding domain"/>
    <property type="match status" value="1"/>
</dbReference>
<dbReference type="GO" id="GO:0000981">
    <property type="term" value="F:DNA-binding transcription factor activity, RNA polymerase II-specific"/>
    <property type="evidence" value="ECO:0007669"/>
    <property type="project" value="InterPro"/>
</dbReference>
<dbReference type="EMBL" id="MU005782">
    <property type="protein sequence ID" value="KAF2704592.1"/>
    <property type="molecule type" value="Genomic_DNA"/>
</dbReference>
<dbReference type="PROSITE" id="PS00463">
    <property type="entry name" value="ZN2_CY6_FUNGAL_1"/>
    <property type="match status" value="1"/>
</dbReference>
<dbReference type="InterPro" id="IPR001138">
    <property type="entry name" value="Zn2Cys6_DnaBD"/>
</dbReference>
<sequence length="772" mass="86767">MPPGFVIGSYWTAVPAWLFSVGPPSFCTTSLPKMKRKRNEKHLNPVLGELSPFPRQHQRSSKMSKITHPQTSKTVVTLRVNTSTGFSNAEGALILNWCDYCLTKQQSFRDTIVWQLRGRFGTDRNWKSINDKIRNLLKPAMVDRSLTYQDFLEQGMKCVRVARLKNELVHELRKGREELQLPPLDDYMSTGGERGEGSKTHDTGHSIQKELQTPLARNAGSSHYSDMECDSGNESSPLSSPPTYNSDQDRNPATVPKILPFHATIGTGKSMPPPRQVSCDSCRRSKTRCVRKGPACERCLKIGKRCQKKEISSQSQKNKKKQTRDISVSVQPRISDTSTRPTQYARSSPGHNVGSTLHSPVRVELERVSTPRNAFSRSEDEDARMKKLLASHEARADHLSTLYFDLLRDVQRGRQFSQEEIDRMRSIGRTVDSTDSQKLLQLTRDLDTLDKRNARNVAKLLTLTGGRNVTGPGMLAKCDINARQVNDMWQKVRARIDALVGRDNHGPLPSPEDLGYIASHMARLLERPFPEESVPEFVSKLPLQNRFVFLTLLSVLLCRSVFADATSLFLGQHCAIASIIYETMSATDGLEYMRNFDTCATKLLIRDTAFKNDQVPRVAKSLASRLAHTLSFVLCSKPKLEDTFDFYELCKEMLLLKLELITSTKEYRIFFALPGEEYNAEWMVAEDENGHAIEPEACKSRKVKLCWFPAISQCEGTMAGVSLDDISTAFACNKPFNLQRMIGDEISPDSVVAKAVVLMDHLSTVVSGNPEV</sequence>
<proteinExistence type="predicted"/>
<name>A0A6G1JWE3_9PLEO</name>
<dbReference type="Proteomes" id="UP000799428">
    <property type="component" value="Unassembled WGS sequence"/>
</dbReference>
<evidence type="ECO:0000313" key="4">
    <source>
        <dbReference type="EMBL" id="KAF2704592.1"/>
    </source>
</evidence>
<feature type="compositionally biased region" description="Polar residues" evidence="2">
    <location>
        <begin position="232"/>
        <end position="246"/>
    </location>
</feature>
<reference evidence="4" key="1">
    <citation type="journal article" date="2020" name="Stud. Mycol.">
        <title>101 Dothideomycetes genomes: a test case for predicting lifestyles and emergence of pathogens.</title>
        <authorList>
            <person name="Haridas S."/>
            <person name="Albert R."/>
            <person name="Binder M."/>
            <person name="Bloem J."/>
            <person name="Labutti K."/>
            <person name="Salamov A."/>
            <person name="Andreopoulos B."/>
            <person name="Baker S."/>
            <person name="Barry K."/>
            <person name="Bills G."/>
            <person name="Bluhm B."/>
            <person name="Cannon C."/>
            <person name="Castanera R."/>
            <person name="Culley D."/>
            <person name="Daum C."/>
            <person name="Ezra D."/>
            <person name="Gonzalez J."/>
            <person name="Henrissat B."/>
            <person name="Kuo A."/>
            <person name="Liang C."/>
            <person name="Lipzen A."/>
            <person name="Lutzoni F."/>
            <person name="Magnuson J."/>
            <person name="Mondo S."/>
            <person name="Nolan M."/>
            <person name="Ohm R."/>
            <person name="Pangilinan J."/>
            <person name="Park H.-J."/>
            <person name="Ramirez L."/>
            <person name="Alfaro M."/>
            <person name="Sun H."/>
            <person name="Tritt A."/>
            <person name="Yoshinaga Y."/>
            <person name="Zwiers L.-H."/>
            <person name="Turgeon B."/>
            <person name="Goodwin S."/>
            <person name="Spatafora J."/>
            <person name="Crous P."/>
            <person name="Grigoriev I."/>
        </authorList>
    </citation>
    <scope>NUCLEOTIDE SEQUENCE</scope>
    <source>
        <strain evidence="4">CBS 279.74</strain>
    </source>
</reference>
<evidence type="ECO:0000256" key="1">
    <source>
        <dbReference type="ARBA" id="ARBA00023242"/>
    </source>
</evidence>
<feature type="domain" description="Zn(2)-C6 fungal-type" evidence="3">
    <location>
        <begin position="278"/>
        <end position="308"/>
    </location>
</feature>
<feature type="region of interest" description="Disordered" evidence="2">
    <location>
        <begin position="180"/>
        <end position="284"/>
    </location>
</feature>
<evidence type="ECO:0000256" key="2">
    <source>
        <dbReference type="SAM" id="MobiDB-lite"/>
    </source>
</evidence>
<gene>
    <name evidence="4" type="ORF">K504DRAFT_494844</name>
</gene>
<evidence type="ECO:0000313" key="5">
    <source>
        <dbReference type="Proteomes" id="UP000799428"/>
    </source>
</evidence>